<keyword evidence="1" id="KW-0175">Coiled coil</keyword>
<dbReference type="Gene3D" id="1.20.5.170">
    <property type="match status" value="1"/>
</dbReference>
<feature type="region of interest" description="Disordered" evidence="2">
    <location>
        <begin position="1"/>
        <end position="40"/>
    </location>
</feature>
<evidence type="ECO:0000256" key="1">
    <source>
        <dbReference type="SAM" id="Coils"/>
    </source>
</evidence>
<gene>
    <name evidence="3" type="ORF">CTOB1V02_LOCUS3931</name>
</gene>
<proteinExistence type="predicted"/>
<reference evidence="3" key="1">
    <citation type="submission" date="2020-11" db="EMBL/GenBank/DDBJ databases">
        <authorList>
            <person name="Tran Van P."/>
        </authorList>
    </citation>
    <scope>NUCLEOTIDE SEQUENCE</scope>
</reference>
<name>A0A7R8ZLI8_9CRUS</name>
<evidence type="ECO:0000313" key="3">
    <source>
        <dbReference type="EMBL" id="CAD7226005.1"/>
    </source>
</evidence>
<dbReference type="AlphaFoldDB" id="A0A7R8ZLI8"/>
<protein>
    <submittedName>
        <fullName evidence="3">Uncharacterized protein</fullName>
    </submittedName>
</protein>
<evidence type="ECO:0000256" key="2">
    <source>
        <dbReference type="SAM" id="MobiDB-lite"/>
    </source>
</evidence>
<accession>A0A7R8ZLI8</accession>
<dbReference type="EMBL" id="OB660719">
    <property type="protein sequence ID" value="CAD7226005.1"/>
    <property type="molecule type" value="Genomic_DNA"/>
</dbReference>
<feature type="coiled-coil region" evidence="1">
    <location>
        <begin position="61"/>
        <end position="151"/>
    </location>
</feature>
<sequence>MRPGASFPSGRGDGEVHDLNDLTIDVDESASKHPRTRSSVGRVDHLVRELMRLELSSEETLGELQKQIDDHDSELKNLGKEIDKTTKKFEEYKKILVEQDDLIVSLQEKLREKTDSHKKMEADNVALQSEVNGLEETLKKVRESYAKVKMDIKAQKSTIGDIGDGLVTVLKPGSKSET</sequence>
<organism evidence="3">
    <name type="scientific">Cyprideis torosa</name>
    <dbReference type="NCBI Taxonomy" id="163714"/>
    <lineage>
        <taxon>Eukaryota</taxon>
        <taxon>Metazoa</taxon>
        <taxon>Ecdysozoa</taxon>
        <taxon>Arthropoda</taxon>
        <taxon>Crustacea</taxon>
        <taxon>Oligostraca</taxon>
        <taxon>Ostracoda</taxon>
        <taxon>Podocopa</taxon>
        <taxon>Podocopida</taxon>
        <taxon>Cytherocopina</taxon>
        <taxon>Cytheroidea</taxon>
        <taxon>Cytherideidae</taxon>
        <taxon>Cyprideis</taxon>
    </lineage>
</organism>